<dbReference type="AlphaFoldDB" id="A0A9W8I952"/>
<protein>
    <submittedName>
        <fullName evidence="2">Uncharacterized protein</fullName>
    </submittedName>
</protein>
<dbReference type="OrthoDB" id="2555519at2759"/>
<evidence type="ECO:0000313" key="3">
    <source>
        <dbReference type="Proteomes" id="UP001139887"/>
    </source>
</evidence>
<feature type="compositionally biased region" description="Polar residues" evidence="1">
    <location>
        <begin position="42"/>
        <end position="77"/>
    </location>
</feature>
<comment type="caution">
    <text evidence="2">The sequence shown here is derived from an EMBL/GenBank/DDBJ whole genome shotgun (WGS) entry which is preliminary data.</text>
</comment>
<name>A0A9W8I952_9FUNG</name>
<organism evidence="2 3">
    <name type="scientific">Coemansia brasiliensis</name>
    <dbReference type="NCBI Taxonomy" id="2650707"/>
    <lineage>
        <taxon>Eukaryota</taxon>
        <taxon>Fungi</taxon>
        <taxon>Fungi incertae sedis</taxon>
        <taxon>Zoopagomycota</taxon>
        <taxon>Kickxellomycotina</taxon>
        <taxon>Kickxellomycetes</taxon>
        <taxon>Kickxellales</taxon>
        <taxon>Kickxellaceae</taxon>
        <taxon>Coemansia</taxon>
    </lineage>
</organism>
<proteinExistence type="predicted"/>
<sequence length="111" mass="11505">MVLALSSPEPPTPEKPTSRIPKRSGSATTPNSARTSVAAATKSAQRTPVKTPGSRISSFGVASTSTPVRSVAVSPTPSSSKANANNSKEQTSAASDKEQILEICRKLQEIL</sequence>
<accession>A0A9W8I952</accession>
<evidence type="ECO:0000256" key="1">
    <source>
        <dbReference type="SAM" id="MobiDB-lite"/>
    </source>
</evidence>
<feature type="region of interest" description="Disordered" evidence="1">
    <location>
        <begin position="1"/>
        <end position="98"/>
    </location>
</feature>
<reference evidence="2" key="1">
    <citation type="submission" date="2022-07" db="EMBL/GenBank/DDBJ databases">
        <title>Phylogenomic reconstructions and comparative analyses of Kickxellomycotina fungi.</title>
        <authorList>
            <person name="Reynolds N.K."/>
            <person name="Stajich J.E."/>
            <person name="Barry K."/>
            <person name="Grigoriev I.V."/>
            <person name="Crous P."/>
            <person name="Smith M.E."/>
        </authorList>
    </citation>
    <scope>NUCLEOTIDE SEQUENCE</scope>
    <source>
        <strain evidence="2">NRRL 1566</strain>
    </source>
</reference>
<gene>
    <name evidence="2" type="ORF">IWW36_005978</name>
</gene>
<feature type="compositionally biased region" description="Low complexity" evidence="1">
    <location>
        <begin position="78"/>
        <end position="88"/>
    </location>
</feature>
<feature type="compositionally biased region" description="Polar residues" evidence="1">
    <location>
        <begin position="25"/>
        <end position="35"/>
    </location>
</feature>
<dbReference type="EMBL" id="JANBUW010001854">
    <property type="protein sequence ID" value="KAJ2842246.1"/>
    <property type="molecule type" value="Genomic_DNA"/>
</dbReference>
<keyword evidence="3" id="KW-1185">Reference proteome</keyword>
<dbReference type="Proteomes" id="UP001139887">
    <property type="component" value="Unassembled WGS sequence"/>
</dbReference>
<evidence type="ECO:0000313" key="2">
    <source>
        <dbReference type="EMBL" id="KAJ2842246.1"/>
    </source>
</evidence>